<evidence type="ECO:0000256" key="11">
    <source>
        <dbReference type="ARBA" id="ARBA00023026"/>
    </source>
</evidence>
<evidence type="ECO:0000256" key="5">
    <source>
        <dbReference type="ARBA" id="ARBA00022643"/>
    </source>
</evidence>
<dbReference type="PANTHER" id="PTHR41523:SF8">
    <property type="entry name" value="ETHYLENE RESPONSE SENSOR PROTEIN"/>
    <property type="match status" value="1"/>
</dbReference>
<dbReference type="Gene3D" id="3.30.450.20">
    <property type="entry name" value="PAS domain"/>
    <property type="match status" value="1"/>
</dbReference>
<dbReference type="Pfam" id="PF08448">
    <property type="entry name" value="PAS_4"/>
    <property type="match status" value="1"/>
</dbReference>
<evidence type="ECO:0000256" key="9">
    <source>
        <dbReference type="ARBA" id="ARBA00022777"/>
    </source>
</evidence>
<accession>A0A6B3RQN4</accession>
<organism evidence="13 14">
    <name type="scientific">Pseudotabrizicola algicola</name>
    <dbReference type="NCBI Taxonomy" id="2709381"/>
    <lineage>
        <taxon>Bacteria</taxon>
        <taxon>Pseudomonadati</taxon>
        <taxon>Pseudomonadota</taxon>
        <taxon>Alphaproteobacteria</taxon>
        <taxon>Rhodobacterales</taxon>
        <taxon>Paracoccaceae</taxon>
        <taxon>Pseudotabrizicola</taxon>
    </lineage>
</organism>
<reference evidence="13 14" key="1">
    <citation type="submission" date="2020-02" db="EMBL/GenBank/DDBJ databases">
        <title>Rhodobacter algicola sp. nov., isolated from microalga culture.</title>
        <authorList>
            <person name="Park C.-Y."/>
        </authorList>
    </citation>
    <scope>NUCLEOTIDE SEQUENCE [LARGE SCALE GENOMIC DNA]</scope>
    <source>
        <strain evidence="13 14">ETT8</strain>
    </source>
</reference>
<keyword evidence="3" id="KW-0597">Phosphoprotein</keyword>
<dbReference type="Proteomes" id="UP000481421">
    <property type="component" value="Unassembled WGS sequence"/>
</dbReference>
<dbReference type="Pfam" id="PF07568">
    <property type="entry name" value="HisKA_2"/>
    <property type="match status" value="1"/>
</dbReference>
<comment type="caution">
    <text evidence="13">The sequence shown here is derived from an EMBL/GenBank/DDBJ whole genome shotgun (WGS) entry which is preliminary data.</text>
</comment>
<dbReference type="InterPro" id="IPR011102">
    <property type="entry name" value="Sig_transdc_His_kinase_HWE"/>
</dbReference>
<dbReference type="InterPro" id="IPR035965">
    <property type="entry name" value="PAS-like_dom_sf"/>
</dbReference>
<dbReference type="EC" id="2.7.13.3" evidence="2"/>
<keyword evidence="10" id="KW-0067">ATP-binding</keyword>
<name>A0A6B3RQN4_9RHOB</name>
<dbReference type="AlphaFoldDB" id="A0A6B3RQN4"/>
<dbReference type="InterPro" id="IPR036890">
    <property type="entry name" value="HATPase_C_sf"/>
</dbReference>
<comment type="catalytic activity">
    <reaction evidence="1">
        <text>ATP + protein L-histidine = ADP + protein N-phospho-L-histidine.</text>
        <dbReference type="EC" id="2.7.13.3"/>
    </reaction>
</comment>
<evidence type="ECO:0000256" key="2">
    <source>
        <dbReference type="ARBA" id="ARBA00012438"/>
    </source>
</evidence>
<dbReference type="NCBIfam" id="TIGR00229">
    <property type="entry name" value="sensory_box"/>
    <property type="match status" value="1"/>
</dbReference>
<evidence type="ECO:0000256" key="4">
    <source>
        <dbReference type="ARBA" id="ARBA00022630"/>
    </source>
</evidence>
<dbReference type="PANTHER" id="PTHR41523">
    <property type="entry name" value="TWO-COMPONENT SYSTEM SENSOR PROTEIN"/>
    <property type="match status" value="1"/>
</dbReference>
<keyword evidence="14" id="KW-1185">Reference proteome</keyword>
<proteinExistence type="predicted"/>
<dbReference type="InterPro" id="IPR013656">
    <property type="entry name" value="PAS_4"/>
</dbReference>
<dbReference type="PROSITE" id="PS50113">
    <property type="entry name" value="PAC"/>
    <property type="match status" value="1"/>
</dbReference>
<dbReference type="SUPFAM" id="SSF55785">
    <property type="entry name" value="PYP-like sensor domain (PAS domain)"/>
    <property type="match status" value="1"/>
</dbReference>
<dbReference type="InterPro" id="IPR000014">
    <property type="entry name" value="PAS"/>
</dbReference>
<evidence type="ECO:0000259" key="12">
    <source>
        <dbReference type="PROSITE" id="PS50113"/>
    </source>
</evidence>
<evidence type="ECO:0000256" key="7">
    <source>
        <dbReference type="ARBA" id="ARBA00022737"/>
    </source>
</evidence>
<evidence type="ECO:0000256" key="6">
    <source>
        <dbReference type="ARBA" id="ARBA00022679"/>
    </source>
</evidence>
<keyword evidence="11" id="KW-0843">Virulence</keyword>
<evidence type="ECO:0000313" key="14">
    <source>
        <dbReference type="Proteomes" id="UP000481421"/>
    </source>
</evidence>
<gene>
    <name evidence="13" type="ORF">G3572_12845</name>
</gene>
<sequence length="365" mass="39319">MGAWMGDPEDHLAVSLAGGGETDLLLSLLAASQDCVKLLEPDGTLAFMSVNGMRAMEVDSFDSIAGRPWPVLWPAAAHGRLQEALSRARAGQKSSFEAACPTARGAPRWWHVSVIPIRSASGALHKILAASRDITERVLREQAQQEHAASLEQALAEKSDLLAQRDFLMREVDHRVKNSLAQVSAILRLQARRAPPDVRRALEEAAQRVAAIARVHEQLQSSDDLRSIPVLPLLERLCAEFALSLDRVITLAPEEGTERMVMPSERASALSIILGELVANAVRHGTGTGPVIVRLSRTSPATARLSVVNAASGPRPTVQTGRQGLGTTICQTYAATLDGQLDWHFAAGHLTATLDFTPGKNDCLR</sequence>
<dbReference type="GO" id="GO:0005524">
    <property type="term" value="F:ATP binding"/>
    <property type="evidence" value="ECO:0007669"/>
    <property type="project" value="UniProtKB-KW"/>
</dbReference>
<evidence type="ECO:0000256" key="10">
    <source>
        <dbReference type="ARBA" id="ARBA00022840"/>
    </source>
</evidence>
<evidence type="ECO:0000256" key="1">
    <source>
        <dbReference type="ARBA" id="ARBA00000085"/>
    </source>
</evidence>
<keyword evidence="7" id="KW-0677">Repeat</keyword>
<dbReference type="GO" id="GO:0004673">
    <property type="term" value="F:protein histidine kinase activity"/>
    <property type="evidence" value="ECO:0007669"/>
    <property type="project" value="UniProtKB-EC"/>
</dbReference>
<keyword evidence="5" id="KW-0288">FMN</keyword>
<dbReference type="Gene3D" id="3.30.565.10">
    <property type="entry name" value="Histidine kinase-like ATPase, C-terminal domain"/>
    <property type="match status" value="1"/>
</dbReference>
<dbReference type="InterPro" id="IPR000700">
    <property type="entry name" value="PAS-assoc_C"/>
</dbReference>
<dbReference type="SMART" id="SM00911">
    <property type="entry name" value="HWE_HK"/>
    <property type="match status" value="1"/>
</dbReference>
<evidence type="ECO:0000256" key="8">
    <source>
        <dbReference type="ARBA" id="ARBA00022741"/>
    </source>
</evidence>
<keyword evidence="9" id="KW-0418">Kinase</keyword>
<feature type="domain" description="PAC" evidence="12">
    <location>
        <begin position="94"/>
        <end position="146"/>
    </location>
</feature>
<keyword evidence="8" id="KW-0547">Nucleotide-binding</keyword>
<evidence type="ECO:0000313" key="13">
    <source>
        <dbReference type="EMBL" id="NEX47098.1"/>
    </source>
</evidence>
<dbReference type="CDD" id="cd00130">
    <property type="entry name" value="PAS"/>
    <property type="match status" value="1"/>
</dbReference>
<dbReference type="EMBL" id="JAAIKE010000003">
    <property type="protein sequence ID" value="NEX47098.1"/>
    <property type="molecule type" value="Genomic_DNA"/>
</dbReference>
<dbReference type="RefSeq" id="WP_164612410.1">
    <property type="nucleotide sequence ID" value="NZ_JAAIKE010000003.1"/>
</dbReference>
<dbReference type="InterPro" id="IPR011495">
    <property type="entry name" value="Sig_transdc_His_kin_sub2_dim/P"/>
</dbReference>
<keyword evidence="4" id="KW-0285">Flavoprotein</keyword>
<protein>
    <recommendedName>
        <fullName evidence="2">histidine kinase</fullName>
        <ecNumber evidence="2">2.7.13.3</ecNumber>
    </recommendedName>
</protein>
<dbReference type="SUPFAM" id="SSF55874">
    <property type="entry name" value="ATPase domain of HSP90 chaperone/DNA topoisomerase II/histidine kinase"/>
    <property type="match status" value="1"/>
</dbReference>
<evidence type="ECO:0000256" key="3">
    <source>
        <dbReference type="ARBA" id="ARBA00022553"/>
    </source>
</evidence>
<keyword evidence="6" id="KW-0808">Transferase</keyword>